<comment type="similarity">
    <text evidence="2">Belongs to the Nudix hydrolase family.</text>
</comment>
<evidence type="ECO:0000256" key="11">
    <source>
        <dbReference type="ARBA" id="ARBA00036904"/>
    </source>
</evidence>
<evidence type="ECO:0000256" key="10">
    <source>
        <dbReference type="ARBA" id="ARBA00035861"/>
    </source>
</evidence>
<keyword evidence="7" id="KW-0378">Hydrolase</keyword>
<proteinExistence type="inferred from homology"/>
<keyword evidence="8 18" id="KW-0460">Magnesium</keyword>
<name>A0A4R6YAP4_9BURK</name>
<feature type="binding site" evidence="17">
    <location>
        <begin position="48"/>
        <end position="51"/>
    </location>
    <ligand>
        <name>8-oxo-dGTP</name>
        <dbReference type="ChEBI" id="CHEBI:77896"/>
    </ligand>
</feature>
<evidence type="ECO:0000256" key="12">
    <source>
        <dbReference type="ARBA" id="ARBA00038905"/>
    </source>
</evidence>
<keyword evidence="9" id="KW-0234">DNA repair</keyword>
<dbReference type="InterPro" id="IPR047127">
    <property type="entry name" value="MutT-like"/>
</dbReference>
<evidence type="ECO:0000256" key="16">
    <source>
        <dbReference type="ARBA" id="ARBA00042798"/>
    </source>
</evidence>
<dbReference type="InterPro" id="IPR029119">
    <property type="entry name" value="MutY_C"/>
</dbReference>
<evidence type="ECO:0000256" key="5">
    <source>
        <dbReference type="ARBA" id="ARBA00022723"/>
    </source>
</evidence>
<dbReference type="Proteomes" id="UP000294480">
    <property type="component" value="Unassembled WGS sequence"/>
</dbReference>
<dbReference type="InterPro" id="IPR003561">
    <property type="entry name" value="Mutator_MutT"/>
</dbReference>
<dbReference type="NCBIfam" id="TIGR00586">
    <property type="entry name" value="mutt"/>
    <property type="match status" value="1"/>
</dbReference>
<sequence>MSEPSHFDSTIDIAPKRLDVAVGVLRNTQGEFLFAQRPEGKPMAGFWEFPGGKVESGESIHAALARELHEELGIDIADSMRWLEVEHVYPHAHVLLHFRIISEWRGKPHGRENQALHWQKLYVNDDGTVSTPSTEPVLPATVPLLAQLAQWTPNH</sequence>
<dbReference type="PANTHER" id="PTHR47707">
    <property type="entry name" value="8-OXO-DGTP DIPHOSPHATASE"/>
    <property type="match status" value="1"/>
</dbReference>
<dbReference type="EMBL" id="SNZE01000003">
    <property type="protein sequence ID" value="TDR32584.1"/>
    <property type="molecule type" value="Genomic_DNA"/>
</dbReference>
<accession>A0A4R6YAP4</accession>
<keyword evidence="3" id="KW-0515">Mutator protein</keyword>
<dbReference type="RefSeq" id="WP_281275599.1">
    <property type="nucleotide sequence ID" value="NZ_SNZE01000003.1"/>
</dbReference>
<evidence type="ECO:0000313" key="20">
    <source>
        <dbReference type="EMBL" id="TDR32584.1"/>
    </source>
</evidence>
<dbReference type="GO" id="GO:0046872">
    <property type="term" value="F:metal ion binding"/>
    <property type="evidence" value="ECO:0007669"/>
    <property type="project" value="UniProtKB-KW"/>
</dbReference>
<comment type="catalytic activity">
    <reaction evidence="10">
        <text>8-oxo-dGTP + H2O = 8-oxo-dGMP + diphosphate + H(+)</text>
        <dbReference type="Rhea" id="RHEA:31575"/>
        <dbReference type="ChEBI" id="CHEBI:15377"/>
        <dbReference type="ChEBI" id="CHEBI:15378"/>
        <dbReference type="ChEBI" id="CHEBI:33019"/>
        <dbReference type="ChEBI" id="CHEBI:63224"/>
        <dbReference type="ChEBI" id="CHEBI:77896"/>
        <dbReference type="EC" id="3.6.1.55"/>
    </reaction>
</comment>
<dbReference type="PANTHER" id="PTHR47707:SF1">
    <property type="entry name" value="NUDIX HYDROLASE FAMILY PROTEIN"/>
    <property type="match status" value="1"/>
</dbReference>
<protein>
    <recommendedName>
        <fullName evidence="13">8-oxo-dGTP diphosphatase</fullName>
        <ecNumber evidence="12">3.6.1.55</ecNumber>
    </recommendedName>
    <alternativeName>
        <fullName evidence="16">7,8-dihydro-8-oxoguanine-triphosphatase</fullName>
    </alternativeName>
    <alternativeName>
        <fullName evidence="15">Mutator protein MutT</fullName>
    </alternativeName>
    <alternativeName>
        <fullName evidence="14">dGTP pyrophosphohydrolase</fullName>
    </alternativeName>
</protein>
<dbReference type="InterPro" id="IPR015797">
    <property type="entry name" value="NUDIX_hydrolase-like_dom_sf"/>
</dbReference>
<keyword evidence="4" id="KW-0235">DNA replication</keyword>
<dbReference type="CDD" id="cd03425">
    <property type="entry name" value="NUDIX_MutT_NudA_like"/>
    <property type="match status" value="1"/>
</dbReference>
<dbReference type="Gene3D" id="3.90.79.10">
    <property type="entry name" value="Nucleoside Triphosphate Pyrophosphohydrolase"/>
    <property type="match status" value="1"/>
</dbReference>
<dbReference type="InterPro" id="IPR000086">
    <property type="entry name" value="NUDIX_hydrolase_dom"/>
</dbReference>
<evidence type="ECO:0000256" key="4">
    <source>
        <dbReference type="ARBA" id="ARBA00022705"/>
    </source>
</evidence>
<organism evidence="20 21">
    <name type="scientific">Hydromonas duriensis</name>
    <dbReference type="NCBI Taxonomy" id="1527608"/>
    <lineage>
        <taxon>Bacteria</taxon>
        <taxon>Pseudomonadati</taxon>
        <taxon>Pseudomonadota</taxon>
        <taxon>Betaproteobacteria</taxon>
        <taxon>Burkholderiales</taxon>
        <taxon>Burkholderiaceae</taxon>
        <taxon>Hydromonas</taxon>
    </lineage>
</organism>
<dbReference type="PROSITE" id="PS00893">
    <property type="entry name" value="NUDIX_BOX"/>
    <property type="match status" value="1"/>
</dbReference>
<evidence type="ECO:0000256" key="18">
    <source>
        <dbReference type="PIRSR" id="PIRSR603561-2"/>
    </source>
</evidence>
<dbReference type="GO" id="GO:0006281">
    <property type="term" value="P:DNA repair"/>
    <property type="evidence" value="ECO:0007669"/>
    <property type="project" value="UniProtKB-KW"/>
</dbReference>
<dbReference type="GO" id="GO:0044715">
    <property type="term" value="F:8-oxo-dGDP phosphatase activity"/>
    <property type="evidence" value="ECO:0007669"/>
    <property type="project" value="TreeGrafter"/>
</dbReference>
<gene>
    <name evidence="20" type="ORF">DFR44_10397</name>
</gene>
<dbReference type="GO" id="GO:0035539">
    <property type="term" value="F:8-oxo-7,8-dihydrodeoxyguanosine triphosphate pyrophosphatase activity"/>
    <property type="evidence" value="ECO:0007669"/>
    <property type="project" value="UniProtKB-EC"/>
</dbReference>
<evidence type="ECO:0000256" key="9">
    <source>
        <dbReference type="ARBA" id="ARBA00023204"/>
    </source>
</evidence>
<reference evidence="20 21" key="1">
    <citation type="submission" date="2019-03" db="EMBL/GenBank/DDBJ databases">
        <title>Genomic Encyclopedia of Type Strains, Phase IV (KMG-IV): sequencing the most valuable type-strain genomes for metagenomic binning, comparative biology and taxonomic classification.</title>
        <authorList>
            <person name="Goeker M."/>
        </authorList>
    </citation>
    <scope>NUCLEOTIDE SEQUENCE [LARGE SCALE GENOMIC DNA]</scope>
    <source>
        <strain evidence="20 21">DSM 102852</strain>
    </source>
</reference>
<dbReference type="EC" id="3.6.1.55" evidence="12"/>
<keyword evidence="5 18" id="KW-0479">Metal-binding</keyword>
<keyword evidence="6" id="KW-0227">DNA damage</keyword>
<dbReference type="PRINTS" id="PR00502">
    <property type="entry name" value="NUDIXFAMILY"/>
</dbReference>
<dbReference type="GO" id="GO:0008413">
    <property type="term" value="F:8-oxo-7,8-dihydroguanosine triphosphate pyrophosphatase activity"/>
    <property type="evidence" value="ECO:0007669"/>
    <property type="project" value="InterPro"/>
</dbReference>
<evidence type="ECO:0000259" key="19">
    <source>
        <dbReference type="PROSITE" id="PS51462"/>
    </source>
</evidence>
<evidence type="ECO:0000256" key="15">
    <source>
        <dbReference type="ARBA" id="ARBA00041979"/>
    </source>
</evidence>
<dbReference type="SUPFAM" id="SSF55811">
    <property type="entry name" value="Nudix"/>
    <property type="match status" value="1"/>
</dbReference>
<comment type="catalytic activity">
    <reaction evidence="11">
        <text>8-oxo-GTP + H2O = 8-oxo-GMP + diphosphate + H(+)</text>
        <dbReference type="Rhea" id="RHEA:67616"/>
        <dbReference type="ChEBI" id="CHEBI:15377"/>
        <dbReference type="ChEBI" id="CHEBI:15378"/>
        <dbReference type="ChEBI" id="CHEBI:33019"/>
        <dbReference type="ChEBI" id="CHEBI:143553"/>
        <dbReference type="ChEBI" id="CHEBI:145694"/>
    </reaction>
</comment>
<feature type="domain" description="Nudix hydrolase" evidence="19">
    <location>
        <begin position="15"/>
        <end position="144"/>
    </location>
</feature>
<dbReference type="GO" id="GO:0006260">
    <property type="term" value="P:DNA replication"/>
    <property type="evidence" value="ECO:0007669"/>
    <property type="project" value="UniProtKB-KW"/>
</dbReference>
<dbReference type="AlphaFoldDB" id="A0A4R6YAP4"/>
<dbReference type="InterPro" id="IPR020084">
    <property type="entry name" value="NUDIX_hydrolase_CS"/>
</dbReference>
<comment type="caution">
    <text evidence="20">The sequence shown here is derived from an EMBL/GenBank/DDBJ whole genome shotgun (WGS) entry which is preliminary data.</text>
</comment>
<evidence type="ECO:0000256" key="14">
    <source>
        <dbReference type="ARBA" id="ARBA00041592"/>
    </source>
</evidence>
<evidence type="ECO:0000256" key="3">
    <source>
        <dbReference type="ARBA" id="ARBA00022457"/>
    </source>
</evidence>
<evidence type="ECO:0000256" key="7">
    <source>
        <dbReference type="ARBA" id="ARBA00022801"/>
    </source>
</evidence>
<keyword evidence="21" id="KW-1185">Reference proteome</keyword>
<dbReference type="PROSITE" id="PS51462">
    <property type="entry name" value="NUDIX"/>
    <property type="match status" value="1"/>
</dbReference>
<evidence type="ECO:0000256" key="13">
    <source>
        <dbReference type="ARBA" id="ARBA00040794"/>
    </source>
</evidence>
<evidence type="ECO:0000313" key="21">
    <source>
        <dbReference type="Proteomes" id="UP000294480"/>
    </source>
</evidence>
<evidence type="ECO:0000256" key="2">
    <source>
        <dbReference type="ARBA" id="ARBA00005582"/>
    </source>
</evidence>
<dbReference type="InterPro" id="IPR020476">
    <property type="entry name" value="Nudix_hydrolase"/>
</dbReference>
<comment type="cofactor">
    <cofactor evidence="1 18">
        <name>Mg(2+)</name>
        <dbReference type="ChEBI" id="CHEBI:18420"/>
    </cofactor>
</comment>
<feature type="binding site" evidence="17">
    <location>
        <position position="37"/>
    </location>
    <ligand>
        <name>8-oxo-dGTP</name>
        <dbReference type="ChEBI" id="CHEBI:77896"/>
    </ligand>
</feature>
<feature type="binding site" evidence="18">
    <location>
        <position position="51"/>
    </location>
    <ligand>
        <name>Mg(2+)</name>
        <dbReference type="ChEBI" id="CHEBI:18420"/>
    </ligand>
</feature>
<evidence type="ECO:0000256" key="8">
    <source>
        <dbReference type="ARBA" id="ARBA00022842"/>
    </source>
</evidence>
<evidence type="ECO:0000256" key="6">
    <source>
        <dbReference type="ARBA" id="ARBA00022763"/>
    </source>
</evidence>
<dbReference type="GO" id="GO:0044716">
    <property type="term" value="F:8-oxo-GDP phosphatase activity"/>
    <property type="evidence" value="ECO:0007669"/>
    <property type="project" value="TreeGrafter"/>
</dbReference>
<feature type="binding site" evidence="18">
    <location>
        <position position="71"/>
    </location>
    <ligand>
        <name>Mg(2+)</name>
        <dbReference type="ChEBI" id="CHEBI:18420"/>
    </ligand>
</feature>
<evidence type="ECO:0000256" key="17">
    <source>
        <dbReference type="PIRSR" id="PIRSR603561-1"/>
    </source>
</evidence>
<dbReference type="Pfam" id="PF14815">
    <property type="entry name" value="NUDIX_4"/>
    <property type="match status" value="1"/>
</dbReference>
<evidence type="ECO:0000256" key="1">
    <source>
        <dbReference type="ARBA" id="ARBA00001946"/>
    </source>
</evidence>